<evidence type="ECO:0000313" key="1">
    <source>
        <dbReference type="EMBL" id="KAJ8982474.1"/>
    </source>
</evidence>
<dbReference type="Proteomes" id="UP001162164">
    <property type="component" value="Unassembled WGS sequence"/>
</dbReference>
<evidence type="ECO:0000313" key="2">
    <source>
        <dbReference type="Proteomes" id="UP001162164"/>
    </source>
</evidence>
<reference evidence="1" key="1">
    <citation type="journal article" date="2023" name="Insect Mol. Biol.">
        <title>Genome sequencing provides insights into the evolution of gene families encoding plant cell wall-degrading enzymes in longhorned beetles.</title>
        <authorList>
            <person name="Shin N.R."/>
            <person name="Okamura Y."/>
            <person name="Kirsch R."/>
            <person name="Pauchet Y."/>
        </authorList>
    </citation>
    <scope>NUCLEOTIDE SEQUENCE</scope>
    <source>
        <strain evidence="1">MMC_N1</strain>
    </source>
</reference>
<comment type="caution">
    <text evidence="1">The sequence shown here is derived from an EMBL/GenBank/DDBJ whole genome shotgun (WGS) entry which is preliminary data.</text>
</comment>
<name>A0ABQ9JWN7_9CUCU</name>
<proteinExistence type="predicted"/>
<dbReference type="EMBL" id="JAPWTJ010000121">
    <property type="protein sequence ID" value="KAJ8982474.1"/>
    <property type="molecule type" value="Genomic_DNA"/>
</dbReference>
<organism evidence="1 2">
    <name type="scientific">Molorchus minor</name>
    <dbReference type="NCBI Taxonomy" id="1323400"/>
    <lineage>
        <taxon>Eukaryota</taxon>
        <taxon>Metazoa</taxon>
        <taxon>Ecdysozoa</taxon>
        <taxon>Arthropoda</taxon>
        <taxon>Hexapoda</taxon>
        <taxon>Insecta</taxon>
        <taxon>Pterygota</taxon>
        <taxon>Neoptera</taxon>
        <taxon>Endopterygota</taxon>
        <taxon>Coleoptera</taxon>
        <taxon>Polyphaga</taxon>
        <taxon>Cucujiformia</taxon>
        <taxon>Chrysomeloidea</taxon>
        <taxon>Cerambycidae</taxon>
        <taxon>Lamiinae</taxon>
        <taxon>Monochamini</taxon>
        <taxon>Molorchus</taxon>
    </lineage>
</organism>
<keyword evidence="2" id="KW-1185">Reference proteome</keyword>
<accession>A0ABQ9JWN7</accession>
<gene>
    <name evidence="1" type="ORF">NQ317_005110</name>
</gene>
<sequence>MWGLDTRAEALIEPSPKSAPLLGSQKTPNADGVWRMRRLHFTSSQNAQQFQGSCRERHFGSRVLNPEDVKSIQPRKLCTFAKEVGIPG</sequence>
<protein>
    <submittedName>
        <fullName evidence="1">Uncharacterized protein</fullName>
    </submittedName>
</protein>